<sequence>MWFDCERGRLKFINSYFQTTSLPYQQSCPFPRLAGEG</sequence>
<protein>
    <submittedName>
        <fullName evidence="1">Uncharacterized protein</fullName>
    </submittedName>
</protein>
<evidence type="ECO:0000313" key="2">
    <source>
        <dbReference type="Proteomes" id="UP000004473"/>
    </source>
</evidence>
<comment type="caution">
    <text evidence="1">The sequence shown here is derived from an EMBL/GenBank/DDBJ whole genome shotgun (WGS) entry which is preliminary data.</text>
</comment>
<dbReference type="Proteomes" id="UP000004473">
    <property type="component" value="Unassembled WGS sequence"/>
</dbReference>
<gene>
    <name evidence="1" type="ORF">HMPREF1051_2613</name>
</gene>
<dbReference type="PATRIC" id="fig|1095748.3.peg.990"/>
<evidence type="ECO:0000313" key="1">
    <source>
        <dbReference type="EMBL" id="EIG29357.1"/>
    </source>
</evidence>
<organism evidence="1 2">
    <name type="scientific">Neisseria sicca VK64</name>
    <dbReference type="NCBI Taxonomy" id="1095748"/>
    <lineage>
        <taxon>Bacteria</taxon>
        <taxon>Pseudomonadati</taxon>
        <taxon>Pseudomonadota</taxon>
        <taxon>Betaproteobacteria</taxon>
        <taxon>Neisseriales</taxon>
        <taxon>Neisseriaceae</taxon>
        <taxon>Neisseria</taxon>
    </lineage>
</organism>
<name>I2NU46_NEISI</name>
<reference evidence="1 2" key="1">
    <citation type="submission" date="2012-04" db="EMBL/GenBank/DDBJ databases">
        <authorList>
            <person name="Harkins D.M."/>
            <person name="Madupu R."/>
            <person name="Durkin A.S."/>
            <person name="Torralba M."/>
            <person name="Methe B."/>
            <person name="Sutton G.G."/>
            <person name="Nelson K.E."/>
        </authorList>
    </citation>
    <scope>NUCLEOTIDE SEQUENCE [LARGE SCALE GENOMIC DNA]</scope>
    <source>
        <strain evidence="1 2">VK64</strain>
    </source>
</reference>
<proteinExistence type="predicted"/>
<dbReference type="EMBL" id="AJMT01000074">
    <property type="protein sequence ID" value="EIG29357.1"/>
    <property type="molecule type" value="Genomic_DNA"/>
</dbReference>
<accession>I2NU46</accession>
<dbReference type="AlphaFoldDB" id="I2NU46"/>